<evidence type="ECO:0000313" key="2">
    <source>
        <dbReference type="EMBL" id="CAK5278462.1"/>
    </source>
</evidence>
<proteinExistence type="predicted"/>
<dbReference type="Proteomes" id="UP001295794">
    <property type="component" value="Unassembled WGS sequence"/>
</dbReference>
<comment type="caution">
    <text evidence="2">The sequence shown here is derived from an EMBL/GenBank/DDBJ whole genome shotgun (WGS) entry which is preliminary data.</text>
</comment>
<evidence type="ECO:0000256" key="1">
    <source>
        <dbReference type="SAM" id="MobiDB-lite"/>
    </source>
</evidence>
<organism evidence="2 3">
    <name type="scientific">Mycena citricolor</name>
    <dbReference type="NCBI Taxonomy" id="2018698"/>
    <lineage>
        <taxon>Eukaryota</taxon>
        <taxon>Fungi</taxon>
        <taxon>Dikarya</taxon>
        <taxon>Basidiomycota</taxon>
        <taxon>Agaricomycotina</taxon>
        <taxon>Agaricomycetes</taxon>
        <taxon>Agaricomycetidae</taxon>
        <taxon>Agaricales</taxon>
        <taxon>Marasmiineae</taxon>
        <taxon>Mycenaceae</taxon>
        <taxon>Mycena</taxon>
    </lineage>
</organism>
<sequence>MPRSIVGRWIHHQSSVCGSSRCSTTVRVGRQRRRLTTSESCPLLPCLRRRSSRKLTISAHAKQHPHYGPDVHGRPDTRQPACAVAHDIRAILIDLDTVLAPAKPTVAILQHSVSTARRERDKRTGGDDVRAGRQHPVEGPHESALHVRCKHAFPGYLRARACSVSPA</sequence>
<feature type="compositionally biased region" description="Basic and acidic residues" evidence="1">
    <location>
        <begin position="116"/>
        <end position="143"/>
    </location>
</feature>
<keyword evidence="3" id="KW-1185">Reference proteome</keyword>
<dbReference type="AlphaFoldDB" id="A0AAD2HQT3"/>
<accession>A0AAD2HQT3</accession>
<dbReference type="EMBL" id="CAVNYO010000422">
    <property type="protein sequence ID" value="CAK5278462.1"/>
    <property type="molecule type" value="Genomic_DNA"/>
</dbReference>
<protein>
    <submittedName>
        <fullName evidence="2">Uncharacterized protein</fullName>
    </submittedName>
</protein>
<gene>
    <name evidence="2" type="ORF">MYCIT1_LOCUS27823</name>
</gene>
<reference evidence="2" key="1">
    <citation type="submission" date="2023-11" db="EMBL/GenBank/DDBJ databases">
        <authorList>
            <person name="De Vega J J."/>
            <person name="De Vega J J."/>
        </authorList>
    </citation>
    <scope>NUCLEOTIDE SEQUENCE</scope>
</reference>
<evidence type="ECO:0000313" key="3">
    <source>
        <dbReference type="Proteomes" id="UP001295794"/>
    </source>
</evidence>
<feature type="region of interest" description="Disordered" evidence="1">
    <location>
        <begin position="113"/>
        <end position="143"/>
    </location>
</feature>
<name>A0AAD2HQT3_9AGAR</name>